<dbReference type="InterPro" id="IPR004843">
    <property type="entry name" value="Calcineurin-like_PHP"/>
</dbReference>
<dbReference type="SUPFAM" id="SSF56300">
    <property type="entry name" value="Metallo-dependent phosphatases"/>
    <property type="match status" value="1"/>
</dbReference>
<comment type="caution">
    <text evidence="7">The sequence shown here is derived from an EMBL/GenBank/DDBJ whole genome shotgun (WGS) entry which is preliminary data.</text>
</comment>
<evidence type="ECO:0000313" key="8">
    <source>
        <dbReference type="Proteomes" id="UP000190023"/>
    </source>
</evidence>
<dbReference type="GO" id="GO:0004115">
    <property type="term" value="F:3',5'-cyclic-AMP phosphodiesterase activity"/>
    <property type="evidence" value="ECO:0007669"/>
    <property type="project" value="UniProtKB-UniRule"/>
</dbReference>
<protein>
    <recommendedName>
        <fullName evidence="5">3',5'-cyclic adenosine monophosphate phosphodiesterase CpdA</fullName>
        <shortName evidence="5">3',5'-cyclic AMP phosphodiesterase</shortName>
        <shortName evidence="5">cAMP phosphodiesterase</shortName>
        <ecNumber evidence="5">3.1.4.53</ecNumber>
    </recommendedName>
</protein>
<feature type="domain" description="Calcineurin-like phosphoesterase" evidence="6">
    <location>
        <begin position="14"/>
        <end position="208"/>
    </location>
</feature>
<dbReference type="InterPro" id="IPR046379">
    <property type="entry name" value="cAMP_phosphodiest_CpdA"/>
</dbReference>
<keyword evidence="3 5" id="KW-0408">Iron</keyword>
<dbReference type="HAMAP" id="MF_00905">
    <property type="entry name" value="cAMP_phosphodiest_CpdA"/>
    <property type="match status" value="1"/>
</dbReference>
<dbReference type="STRING" id="123822.B0188_07845"/>
<dbReference type="GO" id="GO:0000166">
    <property type="term" value="F:nucleotide binding"/>
    <property type="evidence" value="ECO:0007669"/>
    <property type="project" value="UniProtKB-UniRule"/>
</dbReference>
<name>A0A1T0AXT9_9PAST</name>
<keyword evidence="2 5" id="KW-0378">Hydrolase</keyword>
<dbReference type="AlphaFoldDB" id="A0A1T0AXT9"/>
<dbReference type="EC" id="3.1.4.53" evidence="5"/>
<dbReference type="Pfam" id="PF00149">
    <property type="entry name" value="Metallophos"/>
    <property type="match status" value="1"/>
</dbReference>
<dbReference type="CDD" id="cd07402">
    <property type="entry name" value="MPP_GpdQ"/>
    <property type="match status" value="1"/>
</dbReference>
<evidence type="ECO:0000256" key="4">
    <source>
        <dbReference type="ARBA" id="ARBA00025742"/>
    </source>
</evidence>
<sequence length="277" mass="32184">MFSTYHYDTDAEVFKFIQITDPHLFKDEKEELLGVNTLQSLQQVVSEIQQQDFDYDIVLATGDIVQESSDESYQHFCRAVAPLKKPVFWIPGNHDFQPKMFDILNQETQNICSKKHILVGKNWHILLLDSQVFGVPHGLLSAYQMDWLVAKLKDHSERYALIVLHHHILPTNSAWLDQHNLRNAHELANALSPFTNKVKGILHGHIHQQVDSYWHGYKIMSTPSTCIQFKPDNNTFCLDSLQPGWREVCLHSDGRIETQVKRIQHKQFLPNMNEEGY</sequence>
<feature type="binding site" evidence="5">
    <location>
        <begin position="93"/>
        <end position="94"/>
    </location>
    <ligand>
        <name>AMP</name>
        <dbReference type="ChEBI" id="CHEBI:456215"/>
    </ligand>
</feature>
<dbReference type="Gene3D" id="3.60.21.10">
    <property type="match status" value="1"/>
</dbReference>
<dbReference type="Proteomes" id="UP000190023">
    <property type="component" value="Unassembled WGS sequence"/>
</dbReference>
<feature type="binding site" evidence="5">
    <location>
        <position position="21"/>
    </location>
    <ligand>
        <name>Fe cation</name>
        <dbReference type="ChEBI" id="CHEBI:24875"/>
        <label>1</label>
    </ligand>
</feature>
<dbReference type="PANTHER" id="PTHR42988">
    <property type="entry name" value="PHOSPHOHYDROLASE"/>
    <property type="match status" value="1"/>
</dbReference>
<organism evidence="7 8">
    <name type="scientific">[Haemophilus] felis</name>
    <dbReference type="NCBI Taxonomy" id="123822"/>
    <lineage>
        <taxon>Bacteria</taxon>
        <taxon>Pseudomonadati</taxon>
        <taxon>Pseudomonadota</taxon>
        <taxon>Gammaproteobacteria</taxon>
        <taxon>Pasteurellales</taxon>
        <taxon>Pasteurellaceae</taxon>
    </lineage>
</organism>
<comment type="similarity">
    <text evidence="4 5">Belongs to the cyclic nucleotide phosphodiesterase class-III family.</text>
</comment>
<feature type="binding site" evidence="5">
    <location>
        <position position="63"/>
    </location>
    <ligand>
        <name>Fe cation</name>
        <dbReference type="ChEBI" id="CHEBI:24875"/>
        <label>1</label>
    </ligand>
</feature>
<evidence type="ECO:0000259" key="6">
    <source>
        <dbReference type="Pfam" id="PF00149"/>
    </source>
</evidence>
<feature type="binding site" evidence="5">
    <location>
        <position position="23"/>
    </location>
    <ligand>
        <name>AMP</name>
        <dbReference type="ChEBI" id="CHEBI:456215"/>
    </ligand>
</feature>
<proteinExistence type="inferred from homology"/>
<comment type="cofactor">
    <cofactor evidence="5">
        <name>Fe(2+)</name>
        <dbReference type="ChEBI" id="CHEBI:29033"/>
    </cofactor>
    <text evidence="5">Binds 2 Fe(2+) ions per subunit.</text>
</comment>
<dbReference type="GO" id="GO:0046872">
    <property type="term" value="F:metal ion binding"/>
    <property type="evidence" value="ECO:0007669"/>
    <property type="project" value="UniProtKB-UniRule"/>
</dbReference>
<evidence type="ECO:0000256" key="3">
    <source>
        <dbReference type="ARBA" id="ARBA00023004"/>
    </source>
</evidence>
<feature type="binding site" evidence="5">
    <location>
        <position position="207"/>
    </location>
    <ligand>
        <name>Fe cation</name>
        <dbReference type="ChEBI" id="CHEBI:24875"/>
        <label>1</label>
    </ligand>
</feature>
<keyword evidence="8" id="KW-1185">Reference proteome</keyword>
<evidence type="ECO:0000313" key="7">
    <source>
        <dbReference type="EMBL" id="OOS02697.1"/>
    </source>
</evidence>
<dbReference type="EMBL" id="MUYB01000031">
    <property type="protein sequence ID" value="OOS02697.1"/>
    <property type="molecule type" value="Genomic_DNA"/>
</dbReference>
<feature type="binding site" evidence="5">
    <location>
        <position position="205"/>
    </location>
    <ligand>
        <name>Fe cation</name>
        <dbReference type="ChEBI" id="CHEBI:24875"/>
        <label>2</label>
    </ligand>
</feature>
<feature type="binding site" evidence="5">
    <location>
        <position position="207"/>
    </location>
    <ligand>
        <name>AMP</name>
        <dbReference type="ChEBI" id="CHEBI:456215"/>
    </ligand>
</feature>
<evidence type="ECO:0000256" key="5">
    <source>
        <dbReference type="HAMAP-Rule" id="MF_00905"/>
    </source>
</evidence>
<dbReference type="InterPro" id="IPR029052">
    <property type="entry name" value="Metallo-depent_PP-like"/>
</dbReference>
<feature type="binding site" evidence="5">
    <location>
        <position position="63"/>
    </location>
    <ligand>
        <name>AMP</name>
        <dbReference type="ChEBI" id="CHEBI:456215"/>
    </ligand>
</feature>
<gene>
    <name evidence="5" type="primary">cpdA</name>
    <name evidence="7" type="ORF">B0188_07845</name>
</gene>
<feature type="binding site" evidence="5">
    <location>
        <position position="63"/>
    </location>
    <ligand>
        <name>Fe cation</name>
        <dbReference type="ChEBI" id="CHEBI:24875"/>
        <label>2</label>
    </ligand>
</feature>
<feature type="binding site" evidence="5">
    <location>
        <position position="23"/>
    </location>
    <ligand>
        <name>Fe cation</name>
        <dbReference type="ChEBI" id="CHEBI:24875"/>
        <label>1</label>
    </ligand>
</feature>
<dbReference type="NCBIfam" id="NF008359">
    <property type="entry name" value="PRK11148.1"/>
    <property type="match status" value="1"/>
</dbReference>
<dbReference type="OrthoDB" id="9784378at2"/>
<keyword evidence="1 5" id="KW-0479">Metal-binding</keyword>
<comment type="function">
    <text evidence="5">Hydrolyzes cAMP to 5'-AMP. Plays an important regulatory role in modulating the intracellular concentration of cAMP, thereby influencing cAMP-dependent processes.</text>
</comment>
<evidence type="ECO:0000256" key="1">
    <source>
        <dbReference type="ARBA" id="ARBA00022723"/>
    </source>
</evidence>
<keyword evidence="5" id="KW-0547">Nucleotide-binding</keyword>
<keyword evidence="5" id="KW-0114">cAMP</keyword>
<feature type="binding site" evidence="5">
    <location>
        <position position="165"/>
    </location>
    <ligand>
        <name>Fe cation</name>
        <dbReference type="ChEBI" id="CHEBI:24875"/>
        <label>2</label>
    </ligand>
</feature>
<dbReference type="PANTHER" id="PTHR42988:SF2">
    <property type="entry name" value="CYCLIC NUCLEOTIDE PHOSPHODIESTERASE CBUA0032-RELATED"/>
    <property type="match status" value="1"/>
</dbReference>
<feature type="binding site" evidence="5">
    <location>
        <position position="93"/>
    </location>
    <ligand>
        <name>Fe cation</name>
        <dbReference type="ChEBI" id="CHEBI:24875"/>
        <label>2</label>
    </ligand>
</feature>
<dbReference type="InterPro" id="IPR026575">
    <property type="entry name" value="GpdQ/CpdA-like"/>
</dbReference>
<dbReference type="InterPro" id="IPR050884">
    <property type="entry name" value="CNP_phosphodiesterase-III"/>
</dbReference>
<accession>A0A1T0AXT9</accession>
<comment type="catalytic activity">
    <reaction evidence="5">
        <text>3',5'-cyclic AMP + H2O = AMP + H(+)</text>
        <dbReference type="Rhea" id="RHEA:25277"/>
        <dbReference type="ChEBI" id="CHEBI:15377"/>
        <dbReference type="ChEBI" id="CHEBI:15378"/>
        <dbReference type="ChEBI" id="CHEBI:58165"/>
        <dbReference type="ChEBI" id="CHEBI:456215"/>
        <dbReference type="EC" id="3.1.4.53"/>
    </reaction>
</comment>
<reference evidence="7 8" key="1">
    <citation type="submission" date="2017-02" db="EMBL/GenBank/DDBJ databases">
        <title>Draft genome sequence of Haemophilus felis CCUG 31170 type strain.</title>
        <authorList>
            <person name="Engstrom-Jakobsson H."/>
            <person name="Salva-Serra F."/>
            <person name="Thorell K."/>
            <person name="Gonzales-Siles L."/>
            <person name="Karlsson R."/>
            <person name="Boulund F."/>
            <person name="Engstrand L."/>
            <person name="Kristiansson E."/>
            <person name="Moore E."/>
        </authorList>
    </citation>
    <scope>NUCLEOTIDE SEQUENCE [LARGE SCALE GENOMIC DNA]</scope>
    <source>
        <strain evidence="7 8">CCUG 31170</strain>
    </source>
</reference>
<evidence type="ECO:0000256" key="2">
    <source>
        <dbReference type="ARBA" id="ARBA00022801"/>
    </source>
</evidence>